<dbReference type="Proteomes" id="UP001597601">
    <property type="component" value="Unassembled WGS sequence"/>
</dbReference>
<name>A0ABW5XNG7_9SPHI</name>
<keyword evidence="3" id="KW-1185">Reference proteome</keyword>
<feature type="transmembrane region" description="Helical" evidence="1">
    <location>
        <begin position="57"/>
        <end position="75"/>
    </location>
</feature>
<evidence type="ECO:0000313" key="2">
    <source>
        <dbReference type="EMBL" id="MFD2864574.1"/>
    </source>
</evidence>
<evidence type="ECO:0000313" key="3">
    <source>
        <dbReference type="Proteomes" id="UP001597601"/>
    </source>
</evidence>
<protein>
    <submittedName>
        <fullName evidence="2">Uncharacterized protein</fullName>
    </submittedName>
</protein>
<proteinExistence type="predicted"/>
<evidence type="ECO:0000256" key="1">
    <source>
        <dbReference type="SAM" id="Phobius"/>
    </source>
</evidence>
<dbReference type="EMBL" id="JBHUON010000007">
    <property type="protein sequence ID" value="MFD2864574.1"/>
    <property type="molecule type" value="Genomic_DNA"/>
</dbReference>
<dbReference type="RefSeq" id="WP_377125276.1">
    <property type="nucleotide sequence ID" value="NZ_JBHUHN010000001.1"/>
</dbReference>
<sequence>MTEYFNQFTHWLTTLGEKHGVDPLLLGCLYLTSKVSLFTLLGFAIRNMRAKKPAITLLLLAGISFCIPYTYIIIAGRNLAIWVYFVIGFIFAYGAFTIWKKATAKPVEDDLPTADQSIGNQNARL</sequence>
<gene>
    <name evidence="2" type="ORF">ACFSYC_07705</name>
</gene>
<comment type="caution">
    <text evidence="2">The sequence shown here is derived from an EMBL/GenBank/DDBJ whole genome shotgun (WGS) entry which is preliminary data.</text>
</comment>
<accession>A0ABW5XNG7</accession>
<keyword evidence="1" id="KW-0472">Membrane</keyword>
<keyword evidence="1" id="KW-0812">Transmembrane</keyword>
<feature type="transmembrane region" description="Helical" evidence="1">
    <location>
        <begin position="81"/>
        <end position="99"/>
    </location>
</feature>
<reference evidence="3" key="1">
    <citation type="journal article" date="2019" name="Int. J. Syst. Evol. Microbiol.">
        <title>The Global Catalogue of Microorganisms (GCM) 10K type strain sequencing project: providing services to taxonomists for standard genome sequencing and annotation.</title>
        <authorList>
            <consortium name="The Broad Institute Genomics Platform"/>
            <consortium name="The Broad Institute Genome Sequencing Center for Infectious Disease"/>
            <person name="Wu L."/>
            <person name="Ma J."/>
        </authorList>
    </citation>
    <scope>NUCLEOTIDE SEQUENCE [LARGE SCALE GENOMIC DNA]</scope>
    <source>
        <strain evidence="3">KCTC 52232</strain>
    </source>
</reference>
<feature type="transmembrane region" description="Helical" evidence="1">
    <location>
        <begin position="24"/>
        <end position="45"/>
    </location>
</feature>
<organism evidence="2 3">
    <name type="scientific">Mucilaginibacter antarcticus</name>
    <dbReference type="NCBI Taxonomy" id="1855725"/>
    <lineage>
        <taxon>Bacteria</taxon>
        <taxon>Pseudomonadati</taxon>
        <taxon>Bacteroidota</taxon>
        <taxon>Sphingobacteriia</taxon>
        <taxon>Sphingobacteriales</taxon>
        <taxon>Sphingobacteriaceae</taxon>
        <taxon>Mucilaginibacter</taxon>
    </lineage>
</organism>
<keyword evidence="1" id="KW-1133">Transmembrane helix</keyword>